<gene>
    <name evidence="1" type="ORF">DAT39_020298</name>
</gene>
<accession>A0A8J4TRG1</accession>
<protein>
    <submittedName>
        <fullName evidence="1">Interferon-induced protein 44-like</fullName>
    </submittedName>
</protein>
<dbReference type="Proteomes" id="UP000727407">
    <property type="component" value="Unassembled WGS sequence"/>
</dbReference>
<name>A0A8J4TRG1_CLAMG</name>
<dbReference type="EMBL" id="QNUK01000739">
    <property type="protein sequence ID" value="KAF5890001.1"/>
    <property type="molecule type" value="Genomic_DNA"/>
</dbReference>
<evidence type="ECO:0000313" key="2">
    <source>
        <dbReference type="Proteomes" id="UP000727407"/>
    </source>
</evidence>
<keyword evidence="2" id="KW-1185">Reference proteome</keyword>
<organism evidence="1 2">
    <name type="scientific">Clarias magur</name>
    <name type="common">Asian catfish</name>
    <name type="synonym">Macropteronotus magur</name>
    <dbReference type="NCBI Taxonomy" id="1594786"/>
    <lineage>
        <taxon>Eukaryota</taxon>
        <taxon>Metazoa</taxon>
        <taxon>Chordata</taxon>
        <taxon>Craniata</taxon>
        <taxon>Vertebrata</taxon>
        <taxon>Euteleostomi</taxon>
        <taxon>Actinopterygii</taxon>
        <taxon>Neopterygii</taxon>
        <taxon>Teleostei</taxon>
        <taxon>Ostariophysi</taxon>
        <taxon>Siluriformes</taxon>
        <taxon>Clariidae</taxon>
        <taxon>Clarias</taxon>
    </lineage>
</organism>
<dbReference type="OrthoDB" id="25620at2759"/>
<reference evidence="1" key="1">
    <citation type="submission" date="2020-07" db="EMBL/GenBank/DDBJ databases">
        <title>Clarias magur genome sequencing, assembly and annotation.</title>
        <authorList>
            <person name="Kushwaha B."/>
            <person name="Kumar R."/>
            <person name="Das P."/>
            <person name="Joshi C.G."/>
            <person name="Kumar D."/>
            <person name="Nagpure N.S."/>
            <person name="Pandey M."/>
            <person name="Agarwal S."/>
            <person name="Srivastava S."/>
            <person name="Singh M."/>
            <person name="Sahoo L."/>
            <person name="Jayasankar P."/>
            <person name="Meher P.K."/>
            <person name="Koringa P.G."/>
            <person name="Iquebal M.A."/>
            <person name="Das S.P."/>
            <person name="Bit A."/>
            <person name="Patnaik S."/>
            <person name="Patel N."/>
            <person name="Shah T.M."/>
            <person name="Hinsu A."/>
            <person name="Jena J.K."/>
        </authorList>
    </citation>
    <scope>NUCLEOTIDE SEQUENCE</scope>
    <source>
        <strain evidence="1">CIFAMagur01</strain>
        <tissue evidence="1">Testis</tissue>
    </source>
</reference>
<evidence type="ECO:0000313" key="1">
    <source>
        <dbReference type="EMBL" id="KAF5890001.1"/>
    </source>
</evidence>
<comment type="caution">
    <text evidence="1">The sequence shown here is derived from an EMBL/GenBank/DDBJ whole genome shotgun (WGS) entry which is preliminary data.</text>
</comment>
<feature type="non-terminal residue" evidence="1">
    <location>
        <position position="1"/>
    </location>
</feature>
<dbReference type="AlphaFoldDB" id="A0A8J4TRG1"/>
<sequence length="118" mass="13395">MGFQNPGGIKPEDIINAIEGHIPDKYRFNTDSPISPEKPEYQKNPTLCNKAHCLVTILPAESVSRMDKSVFTKMHSVREKASELRIPQVIVMTKVDKACELVHQDTKKIYTSKKIKDK</sequence>
<proteinExistence type="predicted"/>